<name>A0AAQ3NW81_VIGMU</name>
<accession>A0AAQ3NW81</accession>
<evidence type="ECO:0000313" key="1">
    <source>
        <dbReference type="EMBL" id="WVZ17204.1"/>
    </source>
</evidence>
<dbReference type="Proteomes" id="UP001374535">
    <property type="component" value="Chromosome 3"/>
</dbReference>
<reference evidence="1 2" key="1">
    <citation type="journal article" date="2023" name="Life. Sci Alliance">
        <title>Evolutionary insights into 3D genome organization and epigenetic landscape of Vigna mungo.</title>
        <authorList>
            <person name="Junaid A."/>
            <person name="Singh B."/>
            <person name="Bhatia S."/>
        </authorList>
    </citation>
    <scope>NUCLEOTIDE SEQUENCE [LARGE SCALE GENOMIC DNA]</scope>
    <source>
        <strain evidence="1">Urdbean</strain>
    </source>
</reference>
<sequence length="159" mass="18140">MSIIHIFRRQVCIISIDSIVYSINCLHEALVNRQIYLMDVLVYLIYLQFFCYNLLSKMLINKTSTAQFSGETMPKNFFKTLLMMIISISGRVIDSPNIKNSIKTLQNLRVSGANDFGVVKFVSEAYHEAAKSLVAVKTSIVCAHALQRRVYGRPRREGE</sequence>
<proteinExistence type="predicted"/>
<organism evidence="1 2">
    <name type="scientific">Vigna mungo</name>
    <name type="common">Black gram</name>
    <name type="synonym">Phaseolus mungo</name>
    <dbReference type="NCBI Taxonomy" id="3915"/>
    <lineage>
        <taxon>Eukaryota</taxon>
        <taxon>Viridiplantae</taxon>
        <taxon>Streptophyta</taxon>
        <taxon>Embryophyta</taxon>
        <taxon>Tracheophyta</taxon>
        <taxon>Spermatophyta</taxon>
        <taxon>Magnoliopsida</taxon>
        <taxon>eudicotyledons</taxon>
        <taxon>Gunneridae</taxon>
        <taxon>Pentapetalae</taxon>
        <taxon>rosids</taxon>
        <taxon>fabids</taxon>
        <taxon>Fabales</taxon>
        <taxon>Fabaceae</taxon>
        <taxon>Papilionoideae</taxon>
        <taxon>50 kb inversion clade</taxon>
        <taxon>NPAAA clade</taxon>
        <taxon>indigoferoid/millettioid clade</taxon>
        <taxon>Phaseoleae</taxon>
        <taxon>Vigna</taxon>
    </lineage>
</organism>
<keyword evidence="2" id="KW-1185">Reference proteome</keyword>
<evidence type="ECO:0000313" key="2">
    <source>
        <dbReference type="Proteomes" id="UP001374535"/>
    </source>
</evidence>
<dbReference type="AlphaFoldDB" id="A0AAQ3NW81"/>
<protein>
    <submittedName>
        <fullName evidence="1">Uncharacterized protein</fullName>
    </submittedName>
</protein>
<gene>
    <name evidence="1" type="ORF">V8G54_010186</name>
</gene>
<dbReference type="EMBL" id="CP144698">
    <property type="protein sequence ID" value="WVZ17204.1"/>
    <property type="molecule type" value="Genomic_DNA"/>
</dbReference>